<name>A0ABU9AKQ1_PSEA5</name>
<evidence type="ECO:0000313" key="5">
    <source>
        <dbReference type="Proteomes" id="UP001367513"/>
    </source>
</evidence>
<dbReference type="EMBL" id="JBBPIX010000019">
    <property type="protein sequence ID" value="MEK6466966.1"/>
    <property type="molecule type" value="Genomic_DNA"/>
</dbReference>
<evidence type="ECO:0000256" key="1">
    <source>
        <dbReference type="SAM" id="MobiDB-lite"/>
    </source>
</evidence>
<keyword evidence="2" id="KW-0812">Transmembrane</keyword>
<feature type="region of interest" description="Disordered" evidence="1">
    <location>
        <begin position="344"/>
        <end position="367"/>
    </location>
</feature>
<feature type="signal peptide" evidence="3">
    <location>
        <begin position="1"/>
        <end position="20"/>
    </location>
</feature>
<sequence length="367" mass="36290">MARRLTAVLCLTGALTGAAAPPPGATPVCSIDDPRLEELSGLVAEGPPGAAPQRYHAVVDGGGTARAFTLDPAGCAVTGTRQADVPVTDVEDLGLGPGGELWLADTGDNGAQRGSVRLVVLPPAGPPRVHDLVHPDGPRDVEALLVGDDGVPLLVDKTTGAAGVYRPAAPLRDGGDPVELRRVAQVVLPWSGTGGGPLGAAGSRTVTGGGVSPAGAEGGRAAVLRTYTDAWVFPLPAGGPATADALVEALGRAPLPVPLPGEAQGEAVAPDGRGALHSGSEARGLTAAAITVVPGAVTAATVPQAPVVPQPAEVPEYRTYPSWLPAAGGAAALGALLVAGAVRGGQRRRRTATTRPRIDASSPGIGS</sequence>
<feature type="chain" id="PRO_5045609719" evidence="3">
    <location>
        <begin position="21"/>
        <end position="367"/>
    </location>
</feature>
<protein>
    <submittedName>
        <fullName evidence="4">Uncharacterized protein</fullName>
    </submittedName>
</protein>
<keyword evidence="2" id="KW-1133">Transmembrane helix</keyword>
<evidence type="ECO:0000256" key="2">
    <source>
        <dbReference type="SAM" id="Phobius"/>
    </source>
</evidence>
<feature type="transmembrane region" description="Helical" evidence="2">
    <location>
        <begin position="323"/>
        <end position="342"/>
    </location>
</feature>
<evidence type="ECO:0000313" key="4">
    <source>
        <dbReference type="EMBL" id="MEK6466966.1"/>
    </source>
</evidence>
<accession>A0ABU9AKQ1</accession>
<proteinExistence type="predicted"/>
<reference evidence="4 5" key="1">
    <citation type="submission" date="2024-03" db="EMBL/GenBank/DDBJ databases">
        <title>Draft genome sequence of Pseudonocardia carboxydivorans JCM 14827.</title>
        <authorList>
            <person name="Duangmal K."/>
        </authorList>
    </citation>
    <scope>NUCLEOTIDE SEQUENCE [LARGE SCALE GENOMIC DNA]</scope>
    <source>
        <strain evidence="4 5">JCM 14827</strain>
    </source>
</reference>
<comment type="caution">
    <text evidence="4">The sequence shown here is derived from an EMBL/GenBank/DDBJ whole genome shotgun (WGS) entry which is preliminary data.</text>
</comment>
<keyword evidence="5" id="KW-1185">Reference proteome</keyword>
<gene>
    <name evidence="4" type="ORF">WG925_24800</name>
</gene>
<dbReference type="Proteomes" id="UP001367513">
    <property type="component" value="Unassembled WGS sequence"/>
</dbReference>
<keyword evidence="3" id="KW-0732">Signal</keyword>
<dbReference type="RefSeq" id="WP_346102980.1">
    <property type="nucleotide sequence ID" value="NZ_BAAAOD010000015.1"/>
</dbReference>
<organism evidence="4 5">
    <name type="scientific">Pseudonocardia alni subsp. carboxydivorans</name>
    <dbReference type="NCBI Taxonomy" id="415010"/>
    <lineage>
        <taxon>Bacteria</taxon>
        <taxon>Bacillati</taxon>
        <taxon>Actinomycetota</taxon>
        <taxon>Actinomycetes</taxon>
        <taxon>Pseudonocardiales</taxon>
        <taxon>Pseudonocardiaceae</taxon>
        <taxon>Pseudonocardia</taxon>
    </lineage>
</organism>
<evidence type="ECO:0000256" key="3">
    <source>
        <dbReference type="SAM" id="SignalP"/>
    </source>
</evidence>
<keyword evidence="2" id="KW-0472">Membrane</keyword>